<feature type="binding site" evidence="2">
    <location>
        <position position="78"/>
    </location>
    <ligand>
        <name>Zn(2+)</name>
        <dbReference type="ChEBI" id="CHEBI:29105"/>
        <label>1</label>
    </ligand>
</feature>
<feature type="domain" description="SHSP" evidence="6">
    <location>
        <begin position="1"/>
        <end position="137"/>
    </location>
</feature>
<dbReference type="SUPFAM" id="SSF49764">
    <property type="entry name" value="HSP20-like chaperones"/>
    <property type="match status" value="1"/>
</dbReference>
<accession>A0AAV4SX96</accession>
<evidence type="ECO:0000313" key="7">
    <source>
        <dbReference type="EMBL" id="GIY37746.1"/>
    </source>
</evidence>
<evidence type="ECO:0000313" key="8">
    <source>
        <dbReference type="Proteomes" id="UP001054837"/>
    </source>
</evidence>
<dbReference type="PROSITE" id="PS01031">
    <property type="entry name" value="SHSP"/>
    <property type="match status" value="1"/>
</dbReference>
<dbReference type="GO" id="GO:0009408">
    <property type="term" value="P:response to heat"/>
    <property type="evidence" value="ECO:0007669"/>
    <property type="project" value="UniProtKB-ARBA"/>
</dbReference>
<dbReference type="PIRSF" id="PIRSF036514">
    <property type="entry name" value="Sm_HSP_B1"/>
    <property type="match status" value="1"/>
</dbReference>
<dbReference type="Gene3D" id="2.60.40.790">
    <property type="match status" value="1"/>
</dbReference>
<dbReference type="GO" id="GO:0051082">
    <property type="term" value="F:unfolded protein binding"/>
    <property type="evidence" value="ECO:0007669"/>
    <property type="project" value="TreeGrafter"/>
</dbReference>
<dbReference type="Pfam" id="PF00011">
    <property type="entry name" value="HSP20"/>
    <property type="match status" value="1"/>
</dbReference>
<dbReference type="PANTHER" id="PTHR45640:SF26">
    <property type="entry name" value="RE23625P"/>
    <property type="match status" value="1"/>
</dbReference>
<feature type="compositionally biased region" description="Polar residues" evidence="5">
    <location>
        <begin position="57"/>
        <end position="66"/>
    </location>
</feature>
<sequence>MSEKNIIRDLIPRLMNEDWWDIMDYPERIMDQCFGMDLFEHDLFAAIGLITRRRRQTSIADSGQSEVKNEKDKFQHEERSDTNGFVSREFTRRYMLPNACDAETVNSSLSPDGMLTIVAPKKAIEAPVKKERNVPVKIKGRKCSGDGL</sequence>
<dbReference type="AlphaFoldDB" id="A0AAV4SX96"/>
<feature type="region of interest" description="Disordered" evidence="5">
    <location>
        <begin position="57"/>
        <end position="82"/>
    </location>
</feature>
<name>A0AAV4SX96_9ARAC</name>
<evidence type="ECO:0000259" key="6">
    <source>
        <dbReference type="PROSITE" id="PS01031"/>
    </source>
</evidence>
<feature type="compositionally biased region" description="Basic and acidic residues" evidence="5">
    <location>
        <begin position="67"/>
        <end position="81"/>
    </location>
</feature>
<protein>
    <recommendedName>
        <fullName evidence="6">SHSP domain-containing protein</fullName>
    </recommendedName>
</protein>
<dbReference type="EMBL" id="BPLQ01008495">
    <property type="protein sequence ID" value="GIY37746.1"/>
    <property type="molecule type" value="Genomic_DNA"/>
</dbReference>
<dbReference type="GO" id="GO:0043066">
    <property type="term" value="P:negative regulation of apoptotic process"/>
    <property type="evidence" value="ECO:0007669"/>
    <property type="project" value="TreeGrafter"/>
</dbReference>
<dbReference type="InterPro" id="IPR055269">
    <property type="entry name" value="Alpha-crystallin/HSP_16"/>
</dbReference>
<comment type="similarity">
    <text evidence="1 3 4">Belongs to the small heat shock protein (HSP20) family.</text>
</comment>
<evidence type="ECO:0000256" key="1">
    <source>
        <dbReference type="PIRNR" id="PIRNR036514"/>
    </source>
</evidence>
<dbReference type="InterPro" id="IPR001436">
    <property type="entry name" value="Alpha-crystallin/sHSP_animal"/>
</dbReference>
<dbReference type="GO" id="GO:0042026">
    <property type="term" value="P:protein refolding"/>
    <property type="evidence" value="ECO:0007669"/>
    <property type="project" value="TreeGrafter"/>
</dbReference>
<keyword evidence="8" id="KW-1185">Reference proteome</keyword>
<reference evidence="7 8" key="1">
    <citation type="submission" date="2021-06" db="EMBL/GenBank/DDBJ databases">
        <title>Caerostris darwini draft genome.</title>
        <authorList>
            <person name="Kono N."/>
            <person name="Arakawa K."/>
        </authorList>
    </citation>
    <scope>NUCLEOTIDE SEQUENCE [LARGE SCALE GENOMIC DNA]</scope>
</reference>
<organism evidence="7 8">
    <name type="scientific">Caerostris darwini</name>
    <dbReference type="NCBI Taxonomy" id="1538125"/>
    <lineage>
        <taxon>Eukaryota</taxon>
        <taxon>Metazoa</taxon>
        <taxon>Ecdysozoa</taxon>
        <taxon>Arthropoda</taxon>
        <taxon>Chelicerata</taxon>
        <taxon>Arachnida</taxon>
        <taxon>Araneae</taxon>
        <taxon>Araneomorphae</taxon>
        <taxon>Entelegynae</taxon>
        <taxon>Araneoidea</taxon>
        <taxon>Araneidae</taxon>
        <taxon>Caerostris</taxon>
    </lineage>
</organism>
<dbReference type="GO" id="GO:0005634">
    <property type="term" value="C:nucleus"/>
    <property type="evidence" value="ECO:0007669"/>
    <property type="project" value="TreeGrafter"/>
</dbReference>
<feature type="binding site" evidence="2">
    <location>
        <position position="76"/>
    </location>
    <ligand>
        <name>Zn(2+)</name>
        <dbReference type="ChEBI" id="CHEBI:29105"/>
        <label>1</label>
    </ligand>
</feature>
<dbReference type="PANTHER" id="PTHR45640">
    <property type="entry name" value="HEAT SHOCK PROTEIN HSP-12.2-RELATED"/>
    <property type="match status" value="1"/>
</dbReference>
<dbReference type="GO" id="GO:0046872">
    <property type="term" value="F:metal ion binding"/>
    <property type="evidence" value="ECO:0007669"/>
    <property type="project" value="UniProtKB-KW"/>
</dbReference>
<evidence type="ECO:0000256" key="4">
    <source>
        <dbReference type="RuleBase" id="RU003616"/>
    </source>
</evidence>
<dbReference type="CDD" id="cd06526">
    <property type="entry name" value="metazoan_ACD"/>
    <property type="match status" value="1"/>
</dbReference>
<comment type="caution">
    <text evidence="7">The sequence shown here is derived from an EMBL/GenBank/DDBJ whole genome shotgun (WGS) entry which is preliminary data.</text>
</comment>
<evidence type="ECO:0000256" key="2">
    <source>
        <dbReference type="PIRSR" id="PIRSR036514-1"/>
    </source>
</evidence>
<evidence type="ECO:0000256" key="3">
    <source>
        <dbReference type="PROSITE-ProRule" id="PRU00285"/>
    </source>
</evidence>
<gene>
    <name evidence="7" type="ORF">CDAR_421611</name>
</gene>
<dbReference type="GO" id="GO:0005737">
    <property type="term" value="C:cytoplasm"/>
    <property type="evidence" value="ECO:0007669"/>
    <property type="project" value="TreeGrafter"/>
</dbReference>
<evidence type="ECO:0000256" key="5">
    <source>
        <dbReference type="SAM" id="MobiDB-lite"/>
    </source>
</evidence>
<keyword evidence="2" id="KW-0862">Zinc</keyword>
<dbReference type="InterPro" id="IPR008978">
    <property type="entry name" value="HSP20-like_chaperone"/>
</dbReference>
<proteinExistence type="inferred from homology"/>
<dbReference type="Proteomes" id="UP001054837">
    <property type="component" value="Unassembled WGS sequence"/>
</dbReference>
<keyword evidence="2" id="KW-0479">Metal-binding</keyword>
<dbReference type="InterPro" id="IPR002068">
    <property type="entry name" value="A-crystallin/Hsp20_dom"/>
</dbReference>